<protein>
    <submittedName>
        <fullName evidence="3">Peptidase inhibitor 15</fullName>
    </submittedName>
</protein>
<proteinExistence type="predicted"/>
<evidence type="ECO:0000256" key="1">
    <source>
        <dbReference type="SAM" id="SignalP"/>
    </source>
</evidence>
<sequence length="419" mass="48433">MKSINFFTDLLLLFIASDASAWIIKNATETLTGINMTIDKSEMENDGLASMPKSRRKRYISQGDMIAILDYHNQVRANVFPPAANMEYMLWDEGLARSAEAWAATCIWEHGPPYLLRYLGQNLSVRTGSYRSILQLVKPWYDEVRDYVFPYPRDCNPHCPMRCYGPMCTHYTQMVWASSNRVGCAIQTCYNMVVWGAVWREATYLVCNYSPKQRTDTTLDFVTESCGSMKCGHEDLFSGFVLLVTVQTVVSMVIPNATHLEAILEKYMDKDEAWWQSKSRGKRAISQSDMQLILDLHNKLRGQVYPPASNMEYMAWDTELERSAEHWAHTCLWEHGPSHLLTRIGQNLGAHWGRDRPPTFHVQAWYDEVRDFSYPYPQECNPHCPYRCSGPVCTHYTQVKPHSGFRYLHFVMIQAIKQL</sequence>
<dbReference type="Gene3D" id="3.40.33.10">
    <property type="entry name" value="CAP"/>
    <property type="match status" value="2"/>
</dbReference>
<dbReference type="Pfam" id="PF00188">
    <property type="entry name" value="CAP"/>
    <property type="match status" value="2"/>
</dbReference>
<dbReference type="InterPro" id="IPR014044">
    <property type="entry name" value="CAP_dom"/>
</dbReference>
<dbReference type="InterPro" id="IPR001283">
    <property type="entry name" value="CRISP-related"/>
</dbReference>
<gene>
    <name evidence="3" type="ORF">H4Q32_004163</name>
</gene>
<evidence type="ECO:0000313" key="4">
    <source>
        <dbReference type="Proteomes" id="UP000830375"/>
    </source>
</evidence>
<dbReference type="Proteomes" id="UP000830375">
    <property type="component" value="Unassembled WGS sequence"/>
</dbReference>
<organism evidence="3 4">
    <name type="scientific">Labeo rohita</name>
    <name type="common">Indian major carp</name>
    <name type="synonym">Cyprinus rohita</name>
    <dbReference type="NCBI Taxonomy" id="84645"/>
    <lineage>
        <taxon>Eukaryota</taxon>
        <taxon>Metazoa</taxon>
        <taxon>Chordata</taxon>
        <taxon>Craniata</taxon>
        <taxon>Vertebrata</taxon>
        <taxon>Euteleostomi</taxon>
        <taxon>Actinopterygii</taxon>
        <taxon>Neopterygii</taxon>
        <taxon>Teleostei</taxon>
        <taxon>Ostariophysi</taxon>
        <taxon>Cypriniformes</taxon>
        <taxon>Cyprinidae</taxon>
        <taxon>Labeoninae</taxon>
        <taxon>Labeonini</taxon>
        <taxon>Labeo</taxon>
    </lineage>
</organism>
<evidence type="ECO:0000259" key="2">
    <source>
        <dbReference type="SMART" id="SM00198"/>
    </source>
</evidence>
<dbReference type="InterPro" id="IPR035940">
    <property type="entry name" value="CAP_sf"/>
</dbReference>
<keyword evidence="1" id="KW-0732">Signal</keyword>
<comment type="caution">
    <text evidence="3">The sequence shown here is derived from an EMBL/GenBank/DDBJ whole genome shotgun (WGS) entry which is preliminary data.</text>
</comment>
<name>A0ABQ8MXQ9_LABRO</name>
<reference evidence="3 4" key="1">
    <citation type="submission" date="2022-01" db="EMBL/GenBank/DDBJ databases">
        <title>A high-quality chromosome-level genome assembly of rohu carp, Labeo rohita.</title>
        <authorList>
            <person name="Arick M.A. II"/>
            <person name="Hsu C.-Y."/>
            <person name="Magbanua Z."/>
            <person name="Pechanova O."/>
            <person name="Grover C."/>
            <person name="Miller E."/>
            <person name="Thrash A."/>
            <person name="Ezzel L."/>
            <person name="Alam S."/>
            <person name="Benzie J."/>
            <person name="Hamilton M."/>
            <person name="Karsi A."/>
            <person name="Lawrence M.L."/>
            <person name="Peterson D.G."/>
        </authorList>
    </citation>
    <scope>NUCLEOTIDE SEQUENCE [LARGE SCALE GENOMIC DNA]</scope>
    <source>
        <strain evidence="4">BAU-BD-2019</strain>
        <tissue evidence="3">Blood</tissue>
    </source>
</reference>
<dbReference type="SMART" id="SM00198">
    <property type="entry name" value="SCP"/>
    <property type="match status" value="2"/>
</dbReference>
<dbReference type="PANTHER" id="PTHR10334">
    <property type="entry name" value="CYSTEINE-RICH SECRETORY PROTEIN-RELATED"/>
    <property type="match status" value="1"/>
</dbReference>
<feature type="signal peptide" evidence="1">
    <location>
        <begin position="1"/>
        <end position="21"/>
    </location>
</feature>
<feature type="chain" id="PRO_5047166387" evidence="1">
    <location>
        <begin position="22"/>
        <end position="419"/>
    </location>
</feature>
<feature type="domain" description="SCP" evidence="2">
    <location>
        <begin position="63"/>
        <end position="217"/>
    </location>
</feature>
<evidence type="ECO:0000313" key="3">
    <source>
        <dbReference type="EMBL" id="KAI2667624.1"/>
    </source>
</evidence>
<dbReference type="PRINTS" id="PR00837">
    <property type="entry name" value="V5TPXLIKE"/>
</dbReference>
<keyword evidence="4" id="KW-1185">Reference proteome</keyword>
<feature type="domain" description="SCP" evidence="2">
    <location>
        <begin position="288"/>
        <end position="417"/>
    </location>
</feature>
<dbReference type="SUPFAM" id="SSF55797">
    <property type="entry name" value="PR-1-like"/>
    <property type="match status" value="2"/>
</dbReference>
<accession>A0ABQ8MXQ9</accession>
<dbReference type="EMBL" id="JACTAM010000002">
    <property type="protein sequence ID" value="KAI2667624.1"/>
    <property type="molecule type" value="Genomic_DNA"/>
</dbReference>